<keyword evidence="7" id="KW-1185">Reference proteome</keyword>
<comment type="similarity">
    <text evidence="5">Belongs to the EXORDIUM family.</text>
</comment>
<name>A0A9Q0QTD6_9MAGN</name>
<evidence type="ECO:0000256" key="4">
    <source>
        <dbReference type="ARBA" id="ARBA00022729"/>
    </source>
</evidence>
<dbReference type="AlphaFoldDB" id="A0A9Q0QTD6"/>
<evidence type="ECO:0000256" key="3">
    <source>
        <dbReference type="ARBA" id="ARBA00022525"/>
    </source>
</evidence>
<evidence type="ECO:0000256" key="2">
    <source>
        <dbReference type="ARBA" id="ARBA00022523"/>
    </source>
</evidence>
<dbReference type="InterPro" id="IPR006766">
    <property type="entry name" value="EXORDIUM-like"/>
</dbReference>
<keyword evidence="4" id="KW-0732">Signal</keyword>
<keyword evidence="2" id="KW-0052">Apoplast</keyword>
<sequence>MCPIKEPSDVCNNSNKKRLNVYNMDSEVTCGSPHLQVCIHLGRQFVDSISWSMCLALSPAHLWTSEPSFGCPNNNVGLESMVFNLESLLTRTATNSFGNGYYQGSAEAPLEAASTCPGIYGKGAYHGYAGELFVDSMTGASYNAHSINERKYLLGSLYDLTTSSCSTLVYNCSKVADCI</sequence>
<keyword evidence="3" id="KW-0964">Secreted</keyword>
<dbReference type="GO" id="GO:0048046">
    <property type="term" value="C:apoplast"/>
    <property type="evidence" value="ECO:0007669"/>
    <property type="project" value="UniProtKB-SubCell"/>
</dbReference>
<dbReference type="Pfam" id="PF04674">
    <property type="entry name" value="Phi_1"/>
    <property type="match status" value="1"/>
</dbReference>
<protein>
    <submittedName>
        <fullName evidence="6">Uncharacterized protein</fullName>
    </submittedName>
</protein>
<dbReference type="PANTHER" id="PTHR31279:SF54">
    <property type="entry name" value="PROTEIN EXORDIUM-RELATED"/>
    <property type="match status" value="1"/>
</dbReference>
<evidence type="ECO:0000313" key="7">
    <source>
        <dbReference type="Proteomes" id="UP001141806"/>
    </source>
</evidence>
<evidence type="ECO:0000313" key="6">
    <source>
        <dbReference type="EMBL" id="KAJ4971380.1"/>
    </source>
</evidence>
<gene>
    <name evidence="6" type="ORF">NE237_004479</name>
</gene>
<comment type="caution">
    <text evidence="6">The sequence shown here is derived from an EMBL/GenBank/DDBJ whole genome shotgun (WGS) entry which is preliminary data.</text>
</comment>
<dbReference type="EMBL" id="JAMYWD010000005">
    <property type="protein sequence ID" value="KAJ4971380.1"/>
    <property type="molecule type" value="Genomic_DNA"/>
</dbReference>
<dbReference type="OrthoDB" id="2017091at2759"/>
<evidence type="ECO:0000256" key="5">
    <source>
        <dbReference type="ARBA" id="ARBA00023591"/>
    </source>
</evidence>
<dbReference type="Proteomes" id="UP001141806">
    <property type="component" value="Unassembled WGS sequence"/>
</dbReference>
<accession>A0A9Q0QTD6</accession>
<comment type="subcellular location">
    <subcellularLocation>
        <location evidence="1">Secreted</location>
        <location evidence="1">Extracellular space</location>
        <location evidence="1">Apoplast</location>
    </subcellularLocation>
</comment>
<evidence type="ECO:0000256" key="1">
    <source>
        <dbReference type="ARBA" id="ARBA00004271"/>
    </source>
</evidence>
<proteinExistence type="inferred from homology"/>
<organism evidence="6 7">
    <name type="scientific">Protea cynaroides</name>
    <dbReference type="NCBI Taxonomy" id="273540"/>
    <lineage>
        <taxon>Eukaryota</taxon>
        <taxon>Viridiplantae</taxon>
        <taxon>Streptophyta</taxon>
        <taxon>Embryophyta</taxon>
        <taxon>Tracheophyta</taxon>
        <taxon>Spermatophyta</taxon>
        <taxon>Magnoliopsida</taxon>
        <taxon>Proteales</taxon>
        <taxon>Proteaceae</taxon>
        <taxon>Protea</taxon>
    </lineage>
</organism>
<dbReference type="PANTHER" id="PTHR31279">
    <property type="entry name" value="PROTEIN EXORDIUM-LIKE 5"/>
    <property type="match status" value="1"/>
</dbReference>
<reference evidence="6" key="1">
    <citation type="journal article" date="2023" name="Plant J.">
        <title>The genome of the king protea, Protea cynaroides.</title>
        <authorList>
            <person name="Chang J."/>
            <person name="Duong T.A."/>
            <person name="Schoeman C."/>
            <person name="Ma X."/>
            <person name="Roodt D."/>
            <person name="Barker N."/>
            <person name="Li Z."/>
            <person name="Van de Peer Y."/>
            <person name="Mizrachi E."/>
        </authorList>
    </citation>
    <scope>NUCLEOTIDE SEQUENCE</scope>
    <source>
        <tissue evidence="6">Young leaves</tissue>
    </source>
</reference>